<keyword evidence="1" id="KW-0732">Signal</keyword>
<evidence type="ECO:0000256" key="1">
    <source>
        <dbReference type="SAM" id="SignalP"/>
    </source>
</evidence>
<keyword evidence="3" id="KW-1185">Reference proteome</keyword>
<gene>
    <name evidence="2" type="ORF">J1C55_05845</name>
</gene>
<accession>A0ABS8EP74</accession>
<name>A0ABS8EP74_9FLAO</name>
<protein>
    <submittedName>
        <fullName evidence="2">Uncharacterized protein</fullName>
    </submittedName>
</protein>
<feature type="chain" id="PRO_5046387174" evidence="1">
    <location>
        <begin position="21"/>
        <end position="300"/>
    </location>
</feature>
<dbReference type="Proteomes" id="UP000778797">
    <property type="component" value="Unassembled WGS sequence"/>
</dbReference>
<dbReference type="EMBL" id="JAFMPT010000005">
    <property type="protein sequence ID" value="MCC1484107.1"/>
    <property type="molecule type" value="Genomic_DNA"/>
</dbReference>
<comment type="caution">
    <text evidence="2">The sequence shown here is derived from an EMBL/GenBank/DDBJ whole genome shotgun (WGS) entry which is preliminary data.</text>
</comment>
<feature type="signal peptide" evidence="1">
    <location>
        <begin position="1"/>
        <end position="20"/>
    </location>
</feature>
<proteinExistence type="predicted"/>
<reference evidence="3" key="1">
    <citation type="submission" date="2021-03" db="EMBL/GenBank/DDBJ databases">
        <title>Genome of Cognatishimia sp. F0-27.</title>
        <authorList>
            <person name="Ping X."/>
        </authorList>
    </citation>
    <scope>NUCLEOTIDE SEQUENCE [LARGE SCALE GENOMIC DNA]</scope>
    <source>
        <strain evidence="3">E313</strain>
    </source>
</reference>
<organism evidence="2 3">
    <name type="scientific">Winogradskyella immobilis</name>
    <dbReference type="NCBI Taxonomy" id="2816852"/>
    <lineage>
        <taxon>Bacteria</taxon>
        <taxon>Pseudomonadati</taxon>
        <taxon>Bacteroidota</taxon>
        <taxon>Flavobacteriia</taxon>
        <taxon>Flavobacteriales</taxon>
        <taxon>Flavobacteriaceae</taxon>
        <taxon>Winogradskyella</taxon>
    </lineage>
</organism>
<sequence>MRKIALIVFLILLSSLNAYAQEWMKSLSIAKRLALTENKMILMMWEEATLYPFPVIMYDDDGRKIFVEDMFTVPEIEEILWENFVPLTINESMYDDLYKEIKGKRKLTYIDKFNDDTIKILDVNGNILNAKNVYSTSRVNLTELILKYALDTKFLKQELINYRNKKDFYSTFYLASKYVDYAIYNIRNIREEILDLSNIYLKEAKDLLEDSNLENKEKLEQRIRLIRMKQDLMLNNPKKVLRQLKRINAPTIENANTPLIAFLYLTAYRLLNDEVNAAEWRPKVSLINIKISQLIINNNR</sequence>
<evidence type="ECO:0000313" key="2">
    <source>
        <dbReference type="EMBL" id="MCC1484107.1"/>
    </source>
</evidence>
<reference evidence="3" key="2">
    <citation type="submission" date="2023-07" db="EMBL/GenBank/DDBJ databases">
        <title>Genome of Winogradskyella sp. E313.</title>
        <authorList>
            <person name="Zhou Y."/>
        </authorList>
    </citation>
    <scope>NUCLEOTIDE SEQUENCE [LARGE SCALE GENOMIC DNA]</scope>
    <source>
        <strain evidence="3">E313</strain>
    </source>
</reference>
<dbReference type="RefSeq" id="WP_227476552.1">
    <property type="nucleotide sequence ID" value="NZ_JAFMPT010000005.1"/>
</dbReference>
<evidence type="ECO:0000313" key="3">
    <source>
        <dbReference type="Proteomes" id="UP000778797"/>
    </source>
</evidence>